<comment type="subcellular location">
    <subcellularLocation>
        <location evidence="1">Membrane</location>
        <topology evidence="1">Multi-pass membrane protein</topology>
    </subcellularLocation>
</comment>
<dbReference type="STRING" id="94128.A0A2A3ENL6"/>
<evidence type="ECO:0000313" key="8">
    <source>
        <dbReference type="Proteomes" id="UP000242457"/>
    </source>
</evidence>
<evidence type="ECO:0000256" key="6">
    <source>
        <dbReference type="SAM" id="Phobius"/>
    </source>
</evidence>
<feature type="transmembrane region" description="Helical" evidence="6">
    <location>
        <begin position="108"/>
        <end position="128"/>
    </location>
</feature>
<keyword evidence="8" id="KW-1185">Reference proteome</keyword>
<feature type="transmembrane region" description="Helical" evidence="6">
    <location>
        <begin position="523"/>
        <end position="546"/>
    </location>
</feature>
<comment type="similarity">
    <text evidence="2">Belongs to the SLC13A/DASS transporter (TC 2.A.47) family. NADC subfamily.</text>
</comment>
<evidence type="ECO:0000256" key="2">
    <source>
        <dbReference type="ARBA" id="ARBA00006772"/>
    </source>
</evidence>
<accession>A0A2A3ENL6</accession>
<feature type="transmembrane region" description="Helical" evidence="6">
    <location>
        <begin position="441"/>
        <end position="458"/>
    </location>
</feature>
<dbReference type="Proteomes" id="UP000242457">
    <property type="component" value="Unassembled WGS sequence"/>
</dbReference>
<dbReference type="PANTHER" id="PTHR10283:SF82">
    <property type="entry name" value="SOLUTE CARRIER FAMILY 13 MEMBER 2"/>
    <property type="match status" value="1"/>
</dbReference>
<feature type="transmembrane region" description="Helical" evidence="6">
    <location>
        <begin position="149"/>
        <end position="177"/>
    </location>
</feature>
<dbReference type="PANTHER" id="PTHR10283">
    <property type="entry name" value="SOLUTE CARRIER FAMILY 13 MEMBER"/>
    <property type="match status" value="1"/>
</dbReference>
<feature type="transmembrane region" description="Helical" evidence="6">
    <location>
        <begin position="318"/>
        <end position="336"/>
    </location>
</feature>
<proteinExistence type="inferred from homology"/>
<keyword evidence="3 6" id="KW-0812">Transmembrane</keyword>
<dbReference type="EMBL" id="KZ288204">
    <property type="protein sequence ID" value="PBC33328.1"/>
    <property type="molecule type" value="Genomic_DNA"/>
</dbReference>
<dbReference type="AlphaFoldDB" id="A0A2A3ENL6"/>
<gene>
    <name evidence="7" type="ORF">APICC_01312</name>
</gene>
<evidence type="ECO:0000256" key="4">
    <source>
        <dbReference type="ARBA" id="ARBA00022989"/>
    </source>
</evidence>
<evidence type="ECO:0000313" key="7">
    <source>
        <dbReference type="EMBL" id="PBC33328.1"/>
    </source>
</evidence>
<keyword evidence="5 6" id="KW-0472">Membrane</keyword>
<dbReference type="Pfam" id="PF00939">
    <property type="entry name" value="Na_sulph_symp"/>
    <property type="match status" value="1"/>
</dbReference>
<evidence type="ECO:0000256" key="5">
    <source>
        <dbReference type="ARBA" id="ARBA00023136"/>
    </source>
</evidence>
<feature type="transmembrane region" description="Helical" evidence="6">
    <location>
        <begin position="407"/>
        <end position="429"/>
    </location>
</feature>
<name>A0A2A3ENL6_APICC</name>
<feature type="transmembrane region" description="Helical" evidence="6">
    <location>
        <begin position="31"/>
        <end position="52"/>
    </location>
</feature>
<dbReference type="OrthoDB" id="6493944at2759"/>
<dbReference type="InterPro" id="IPR001898">
    <property type="entry name" value="SLC13A/DASS"/>
</dbReference>
<dbReference type="GO" id="GO:0005886">
    <property type="term" value="C:plasma membrane"/>
    <property type="evidence" value="ECO:0007669"/>
    <property type="project" value="TreeGrafter"/>
</dbReference>
<evidence type="ECO:0008006" key="9">
    <source>
        <dbReference type="Google" id="ProtNLM"/>
    </source>
</evidence>
<feature type="transmembrane region" description="Helical" evidence="6">
    <location>
        <begin position="470"/>
        <end position="491"/>
    </location>
</feature>
<dbReference type="GO" id="GO:0015141">
    <property type="term" value="F:succinate transmembrane transporter activity"/>
    <property type="evidence" value="ECO:0007669"/>
    <property type="project" value="TreeGrafter"/>
</dbReference>
<protein>
    <recommendedName>
        <fullName evidence="9">Protein I'm not dead yet</fullName>
    </recommendedName>
</protein>
<feature type="transmembrane region" description="Helical" evidence="6">
    <location>
        <begin position="59"/>
        <end position="88"/>
    </location>
</feature>
<evidence type="ECO:0000256" key="3">
    <source>
        <dbReference type="ARBA" id="ARBA00022692"/>
    </source>
</evidence>
<sequence>MANREEIEQETPMEGRPIKEILWLTLKFLKLYWKIVFALSWLLLLIILLMSYNTSETRCAFVVLLLAGYWITECFPMAVTSIIPVVLFPAFGILTSQEACGCYMNDTIMVFIGGLILAIAIEHSGLHLRIALGVMRVVGCTHAKILGSLCVVTTLISMWITNTATTAMMVPIIFAILNQLEQAGLCEVYIEKIIPESEEPIQEPTNITKAYLLAAAYCSSIGGTGTLVGTGTNLTFKGIFESTFPLAEPITFTNWMIASIPQMAINSFLTWIYLRIAFMGYLRPESKDAAAATIGAEGEAITNEVIGQRYKELGKMSFHELSVAILFIICVILWLFRKPGFVVGWAEYLTQIDVRDSLPVICISVLMFYIPKDLNFLQSYSKDPKARPTKPSEGLITWSLIENKMPWGLMFLLGGGFAISRASVASGMAKMVGEAMIPLRYLPPALVLLFVSFFIGIFTEFTSNVGVANITLPIVAQMCIAMEIHPLFLMVPTAIMCSYSFRLPVGTPPNAIIAMVGKIKTKYLMIGGCIPSIYTLLINTIFFLAWGSYVWGTNEFPEWAKHEKQNVKI</sequence>
<dbReference type="GO" id="GO:0015137">
    <property type="term" value="F:citrate transmembrane transporter activity"/>
    <property type="evidence" value="ECO:0007669"/>
    <property type="project" value="TreeGrafter"/>
</dbReference>
<reference evidence="7 8" key="1">
    <citation type="submission" date="2014-07" db="EMBL/GenBank/DDBJ databases">
        <title>Genomic and transcriptomic analysis on Apis cerana provide comprehensive insights into honey bee biology.</title>
        <authorList>
            <person name="Diao Q."/>
            <person name="Sun L."/>
            <person name="Zheng H."/>
            <person name="Zheng H."/>
            <person name="Xu S."/>
            <person name="Wang S."/>
            <person name="Zeng Z."/>
            <person name="Hu F."/>
            <person name="Su S."/>
            <person name="Wu J."/>
        </authorList>
    </citation>
    <scope>NUCLEOTIDE SEQUENCE [LARGE SCALE GENOMIC DNA]</scope>
    <source>
        <tissue evidence="7">Pupae without intestine</tissue>
    </source>
</reference>
<keyword evidence="4 6" id="KW-1133">Transmembrane helix</keyword>
<evidence type="ECO:0000256" key="1">
    <source>
        <dbReference type="ARBA" id="ARBA00004141"/>
    </source>
</evidence>
<organism evidence="7 8">
    <name type="scientific">Apis cerana cerana</name>
    <name type="common">Oriental honeybee</name>
    <dbReference type="NCBI Taxonomy" id="94128"/>
    <lineage>
        <taxon>Eukaryota</taxon>
        <taxon>Metazoa</taxon>
        <taxon>Ecdysozoa</taxon>
        <taxon>Arthropoda</taxon>
        <taxon>Hexapoda</taxon>
        <taxon>Insecta</taxon>
        <taxon>Pterygota</taxon>
        <taxon>Neoptera</taxon>
        <taxon>Endopterygota</taxon>
        <taxon>Hymenoptera</taxon>
        <taxon>Apocrita</taxon>
        <taxon>Aculeata</taxon>
        <taxon>Apoidea</taxon>
        <taxon>Anthophila</taxon>
        <taxon>Apidae</taxon>
        <taxon>Apis</taxon>
    </lineage>
</organism>
<feature type="transmembrane region" description="Helical" evidence="6">
    <location>
        <begin position="255"/>
        <end position="274"/>
    </location>
</feature>